<dbReference type="GO" id="GO:0000160">
    <property type="term" value="P:phosphorelay signal transduction system"/>
    <property type="evidence" value="ECO:0007669"/>
    <property type="project" value="InterPro"/>
</dbReference>
<dbReference type="Proteomes" id="UP000001052">
    <property type="component" value="Chromosome"/>
</dbReference>
<dbReference type="InterPro" id="IPR011006">
    <property type="entry name" value="CheY-like_superfamily"/>
</dbReference>
<dbReference type="PANTHER" id="PTHR44591">
    <property type="entry name" value="STRESS RESPONSE REGULATOR PROTEIN 1"/>
    <property type="match status" value="1"/>
</dbReference>
<dbReference type="OrthoDB" id="5295285at2"/>
<reference evidence="4 5" key="2">
    <citation type="journal article" date="2010" name="Stand. Genomic Sci.">
        <title>Complete genome sequence of Desulfohalobium retbaense type strain (HR(100)).</title>
        <authorList>
            <person name="Spring S."/>
            <person name="Nolan M."/>
            <person name="Lapidus A."/>
            <person name="Glavina Del Rio T."/>
            <person name="Copeland A."/>
            <person name="Tice H."/>
            <person name="Cheng J.F."/>
            <person name="Lucas S."/>
            <person name="Land M."/>
            <person name="Chen F."/>
            <person name="Bruce D."/>
            <person name="Goodwin L."/>
            <person name="Pitluck S."/>
            <person name="Ivanova N."/>
            <person name="Mavromatis K."/>
            <person name="Mikhailova N."/>
            <person name="Pati A."/>
            <person name="Chen A."/>
            <person name="Palaniappan K."/>
            <person name="Hauser L."/>
            <person name="Chang Y.J."/>
            <person name="Jeffries C.D."/>
            <person name="Munk C."/>
            <person name="Kiss H."/>
            <person name="Chain P."/>
            <person name="Han C."/>
            <person name="Brettin T."/>
            <person name="Detter J.C."/>
            <person name="Schuler E."/>
            <person name="Goker M."/>
            <person name="Rohde M."/>
            <person name="Bristow J."/>
            <person name="Eisen J.A."/>
            <person name="Markowitz V."/>
            <person name="Hugenholtz P."/>
            <person name="Kyrpides N.C."/>
            <person name="Klenk H.P."/>
        </authorList>
    </citation>
    <scope>NUCLEOTIDE SEQUENCE [LARGE SCALE GENOMIC DNA]</scope>
    <source>
        <strain evidence="4 5">DSM 5692</strain>
    </source>
</reference>
<dbReference type="PROSITE" id="PS50110">
    <property type="entry name" value="RESPONSE_REGULATORY"/>
    <property type="match status" value="1"/>
</dbReference>
<dbReference type="Gene3D" id="3.40.50.2300">
    <property type="match status" value="1"/>
</dbReference>
<accession>C8X164</accession>
<dbReference type="SUPFAM" id="SSF52172">
    <property type="entry name" value="CheY-like"/>
    <property type="match status" value="1"/>
</dbReference>
<dbReference type="InterPro" id="IPR054815">
    <property type="entry name" value="DVU0259-like"/>
</dbReference>
<dbReference type="RefSeq" id="WP_015751319.1">
    <property type="nucleotide sequence ID" value="NC_013223.1"/>
</dbReference>
<keyword evidence="1 2" id="KW-0597">Phosphoprotein</keyword>
<dbReference type="KEGG" id="drt:Dret_0870"/>
<feature type="domain" description="Response regulatory" evidence="3">
    <location>
        <begin position="4"/>
        <end position="116"/>
    </location>
</feature>
<dbReference type="NCBIfam" id="NF045717">
    <property type="entry name" value="DVU0259_DivK"/>
    <property type="match status" value="1"/>
</dbReference>
<gene>
    <name evidence="4" type="ordered locus">Dret_0870</name>
</gene>
<dbReference type="HOGENOM" id="CLU_000445_69_17_7"/>
<protein>
    <submittedName>
        <fullName evidence="4">Response regulator receiver protein</fullName>
    </submittedName>
</protein>
<evidence type="ECO:0000313" key="5">
    <source>
        <dbReference type="Proteomes" id="UP000001052"/>
    </source>
</evidence>
<dbReference type="InterPro" id="IPR001789">
    <property type="entry name" value="Sig_transdc_resp-reg_receiver"/>
</dbReference>
<dbReference type="eggNOG" id="COG0745">
    <property type="taxonomic scope" value="Bacteria"/>
</dbReference>
<organism evidence="4 5">
    <name type="scientific">Desulfohalobium retbaense (strain ATCC 49708 / DSM 5692 / JCM 16813 / HR100)</name>
    <dbReference type="NCBI Taxonomy" id="485915"/>
    <lineage>
        <taxon>Bacteria</taxon>
        <taxon>Pseudomonadati</taxon>
        <taxon>Thermodesulfobacteriota</taxon>
        <taxon>Desulfovibrionia</taxon>
        <taxon>Desulfovibrionales</taxon>
        <taxon>Desulfohalobiaceae</taxon>
        <taxon>Desulfohalobium</taxon>
    </lineage>
</organism>
<evidence type="ECO:0000256" key="2">
    <source>
        <dbReference type="PROSITE-ProRule" id="PRU00169"/>
    </source>
</evidence>
<dbReference type="Pfam" id="PF00072">
    <property type="entry name" value="Response_reg"/>
    <property type="match status" value="1"/>
</dbReference>
<dbReference type="PANTHER" id="PTHR44591:SF3">
    <property type="entry name" value="RESPONSE REGULATORY DOMAIN-CONTAINING PROTEIN"/>
    <property type="match status" value="1"/>
</dbReference>
<dbReference type="InterPro" id="IPR050595">
    <property type="entry name" value="Bact_response_regulator"/>
</dbReference>
<evidence type="ECO:0000313" key="4">
    <source>
        <dbReference type="EMBL" id="ACV68161.1"/>
    </source>
</evidence>
<dbReference type="CDD" id="cd00156">
    <property type="entry name" value="REC"/>
    <property type="match status" value="1"/>
</dbReference>
<keyword evidence="5" id="KW-1185">Reference proteome</keyword>
<dbReference type="SMART" id="SM00448">
    <property type="entry name" value="REC"/>
    <property type="match status" value="1"/>
</dbReference>
<feature type="modified residue" description="4-aspartylphosphate" evidence="2">
    <location>
        <position position="53"/>
    </location>
</feature>
<reference evidence="5" key="1">
    <citation type="submission" date="2009-09" db="EMBL/GenBank/DDBJ databases">
        <title>The complete chromosome of Desulfohalobium retbaense DSM 5692.</title>
        <authorList>
            <consortium name="US DOE Joint Genome Institute (JGI-PGF)"/>
            <person name="Lucas S."/>
            <person name="Copeland A."/>
            <person name="Lapidus A."/>
            <person name="Glavina del Rio T."/>
            <person name="Dalin E."/>
            <person name="Tice H."/>
            <person name="Bruce D."/>
            <person name="Goodwin L."/>
            <person name="Pitluck S."/>
            <person name="Kyrpides N."/>
            <person name="Mavromatis K."/>
            <person name="Ivanova N."/>
            <person name="Mikhailova N."/>
            <person name="Munk A.C."/>
            <person name="Brettin T."/>
            <person name="Detter J.C."/>
            <person name="Han C."/>
            <person name="Tapia R."/>
            <person name="Larimer F."/>
            <person name="Land M."/>
            <person name="Hauser L."/>
            <person name="Markowitz V."/>
            <person name="Cheng J.-F."/>
            <person name="Hugenholtz P."/>
            <person name="Woyke T."/>
            <person name="Wu D."/>
            <person name="Spring S."/>
            <person name="Klenk H.-P."/>
            <person name="Eisen J.A."/>
        </authorList>
    </citation>
    <scope>NUCLEOTIDE SEQUENCE [LARGE SCALE GENOMIC DNA]</scope>
    <source>
        <strain evidence="5">DSM 5692</strain>
    </source>
</reference>
<name>C8X164_DESRD</name>
<evidence type="ECO:0000256" key="1">
    <source>
        <dbReference type="ARBA" id="ARBA00022553"/>
    </source>
</evidence>
<dbReference type="AlphaFoldDB" id="C8X164"/>
<dbReference type="EMBL" id="CP001734">
    <property type="protein sequence ID" value="ACV68161.1"/>
    <property type="molecule type" value="Genomic_DNA"/>
</dbReference>
<proteinExistence type="predicted"/>
<dbReference type="STRING" id="485915.Dret_0870"/>
<sequence length="117" mass="13128">MSHKIMIVDDDPEIVSYLKELLEDNGYATCVATDGSQALDIVRQENPDLITLDLEMPDEWGPRFYRRLSQHDALRSIPVIVISGLSGSKYAIPRAVASLNKPFDKDELLRLITQTLG</sequence>
<evidence type="ECO:0000259" key="3">
    <source>
        <dbReference type="PROSITE" id="PS50110"/>
    </source>
</evidence>